<dbReference type="KEGG" id="senm:TRABTM_A_00420"/>
<dbReference type="InterPro" id="IPR012337">
    <property type="entry name" value="RNaseH-like_sf"/>
</dbReference>
<evidence type="ECO:0000313" key="13">
    <source>
        <dbReference type="Proteomes" id="UP000092809"/>
    </source>
</evidence>
<keyword evidence="6 10" id="KW-0479">Metal-binding</keyword>
<sequence>MCQQIEIFTDGSCLGNPGPGGYCAILYYKKLFYKNYEKTFSAGYRLTTNNRMELMAAIIALESLTEKCKVVIITDSQYLRKGITEWVNNWKKRYWKTYDNKPVKNVDLWKRLDAAIKPHNLRWNWVKGHSGNFKNEQCNKIARIAANYPYLEDDIGYCIESSTNIYLSD</sequence>
<dbReference type="InterPro" id="IPR022892">
    <property type="entry name" value="RNaseHI"/>
</dbReference>
<evidence type="ECO:0000256" key="3">
    <source>
        <dbReference type="ARBA" id="ARBA00005300"/>
    </source>
</evidence>
<feature type="binding site" evidence="10">
    <location>
        <position position="75"/>
    </location>
    <ligand>
        <name>Mg(2+)</name>
        <dbReference type="ChEBI" id="CHEBI:18420"/>
        <label>1</label>
    </ligand>
</feature>
<dbReference type="CDD" id="cd09278">
    <property type="entry name" value="RNase_HI_prokaryote_like"/>
    <property type="match status" value="1"/>
</dbReference>
<dbReference type="GO" id="GO:0004523">
    <property type="term" value="F:RNA-DNA hybrid ribonuclease activity"/>
    <property type="evidence" value="ECO:0007669"/>
    <property type="project" value="UniProtKB-UniRule"/>
</dbReference>
<evidence type="ECO:0000256" key="5">
    <source>
        <dbReference type="ARBA" id="ARBA00022722"/>
    </source>
</evidence>
<dbReference type="PATRIC" id="fig|1835721.3.peg.41"/>
<evidence type="ECO:0000256" key="9">
    <source>
        <dbReference type="ARBA" id="ARBA00022842"/>
    </source>
</evidence>
<dbReference type="STRING" id="1835721.TRABTM_A_00420"/>
<dbReference type="EMBL" id="LT594522">
    <property type="protein sequence ID" value="SBT81923.1"/>
    <property type="molecule type" value="Genomic_DNA"/>
</dbReference>
<keyword evidence="9 10" id="KW-0460">Magnesium</keyword>
<reference evidence="13" key="1">
    <citation type="submission" date="2016-06" db="EMBL/GenBank/DDBJ databases">
        <authorList>
            <person name="Szabo Gitta"/>
        </authorList>
    </citation>
    <scope>NUCLEOTIDE SEQUENCE [LARGE SCALE GENOMIC DNA]</scope>
</reference>
<comment type="similarity">
    <text evidence="3 10">Belongs to the RNase H family.</text>
</comment>
<dbReference type="GO" id="GO:0000287">
    <property type="term" value="F:magnesium ion binding"/>
    <property type="evidence" value="ECO:0007669"/>
    <property type="project" value="UniProtKB-UniRule"/>
</dbReference>
<dbReference type="PANTHER" id="PTHR10642">
    <property type="entry name" value="RIBONUCLEASE H1"/>
    <property type="match status" value="1"/>
</dbReference>
<protein>
    <recommendedName>
        <fullName evidence="10">Ribonuclease H</fullName>
        <shortName evidence="10">RNase H</shortName>
        <ecNumber evidence="10">3.1.26.4</ecNumber>
    </recommendedName>
</protein>
<dbReference type="GO" id="GO:0043137">
    <property type="term" value="P:DNA replication, removal of RNA primer"/>
    <property type="evidence" value="ECO:0007669"/>
    <property type="project" value="TreeGrafter"/>
</dbReference>
<comment type="subunit">
    <text evidence="4 10">Monomer.</text>
</comment>
<evidence type="ECO:0000256" key="1">
    <source>
        <dbReference type="ARBA" id="ARBA00000077"/>
    </source>
</evidence>
<feature type="domain" description="RNase H type-1" evidence="11">
    <location>
        <begin position="1"/>
        <end position="147"/>
    </location>
</feature>
<dbReference type="OrthoDB" id="7845843at2"/>
<keyword evidence="5 10" id="KW-0540">Nuclease</keyword>
<dbReference type="InterPro" id="IPR050092">
    <property type="entry name" value="RNase_H"/>
</dbReference>
<keyword evidence="7 10" id="KW-0255">Endonuclease</keyword>
<proteinExistence type="inferred from homology"/>
<comment type="subcellular location">
    <subcellularLocation>
        <location evidence="10">Cytoplasm</location>
    </subcellularLocation>
</comment>
<evidence type="ECO:0000313" key="12">
    <source>
        <dbReference type="EMBL" id="SBT81923.1"/>
    </source>
</evidence>
<dbReference type="AlphaFoldDB" id="A0A1C3L3Q9"/>
<dbReference type="InterPro" id="IPR002156">
    <property type="entry name" value="RNaseH_domain"/>
</dbReference>
<evidence type="ECO:0000259" key="11">
    <source>
        <dbReference type="PROSITE" id="PS50879"/>
    </source>
</evidence>
<feature type="binding site" evidence="10">
    <location>
        <position position="53"/>
    </location>
    <ligand>
        <name>Mg(2+)</name>
        <dbReference type="ChEBI" id="CHEBI:18420"/>
        <label>1</label>
    </ligand>
</feature>
<dbReference type="FunFam" id="3.30.420.10:FF:000089">
    <property type="entry name" value="Ribonuclease H"/>
    <property type="match status" value="1"/>
</dbReference>
<evidence type="ECO:0000256" key="4">
    <source>
        <dbReference type="ARBA" id="ARBA00011245"/>
    </source>
</evidence>
<keyword evidence="13" id="KW-1185">Reference proteome</keyword>
<feature type="binding site" evidence="10">
    <location>
        <position position="10"/>
    </location>
    <ligand>
        <name>Mg(2+)</name>
        <dbReference type="ChEBI" id="CHEBI:18420"/>
        <label>1</label>
    </ligand>
</feature>
<keyword evidence="10" id="KW-0963">Cytoplasm</keyword>
<organism evidence="12 13">
    <name type="scientific">secondary endosymbiont of Trabutina mannipara</name>
    <dbReference type="NCBI Taxonomy" id="1835721"/>
    <lineage>
        <taxon>Bacteria</taxon>
        <taxon>Pseudomonadati</taxon>
        <taxon>Pseudomonadota</taxon>
        <taxon>Gammaproteobacteria</taxon>
        <taxon>Enterobacterales</taxon>
        <taxon>Enterobacteriaceae</taxon>
    </lineage>
</organism>
<dbReference type="GO" id="GO:0003676">
    <property type="term" value="F:nucleic acid binding"/>
    <property type="evidence" value="ECO:0007669"/>
    <property type="project" value="InterPro"/>
</dbReference>
<dbReference type="PANTHER" id="PTHR10642:SF26">
    <property type="entry name" value="RIBONUCLEASE H1"/>
    <property type="match status" value="1"/>
</dbReference>
<comment type="function">
    <text evidence="2 10">Endonuclease that specifically degrades the RNA of RNA-DNA hybrids.</text>
</comment>
<keyword evidence="8 10" id="KW-0378">Hydrolase</keyword>
<feature type="binding site" evidence="10">
    <location>
        <position position="10"/>
    </location>
    <ligand>
        <name>Mg(2+)</name>
        <dbReference type="ChEBI" id="CHEBI:18420"/>
        <label>2</label>
    </ligand>
</feature>
<dbReference type="HAMAP" id="MF_00042">
    <property type="entry name" value="RNase_H"/>
    <property type="match status" value="1"/>
</dbReference>
<dbReference type="Pfam" id="PF00075">
    <property type="entry name" value="RNase_H"/>
    <property type="match status" value="1"/>
</dbReference>
<evidence type="ECO:0000256" key="6">
    <source>
        <dbReference type="ARBA" id="ARBA00022723"/>
    </source>
</evidence>
<dbReference type="Gene3D" id="3.30.420.10">
    <property type="entry name" value="Ribonuclease H-like superfamily/Ribonuclease H"/>
    <property type="match status" value="1"/>
</dbReference>
<comment type="cofactor">
    <cofactor evidence="10">
        <name>Mg(2+)</name>
        <dbReference type="ChEBI" id="CHEBI:18420"/>
    </cofactor>
    <text evidence="10">Binds 1 Mg(2+) ion per subunit. May bind a second metal ion at a regulatory site, or after substrate binding.</text>
</comment>
<dbReference type="RefSeq" id="WP_083172265.1">
    <property type="nucleotide sequence ID" value="NZ_LT594522.1"/>
</dbReference>
<evidence type="ECO:0000256" key="10">
    <source>
        <dbReference type="HAMAP-Rule" id="MF_00042"/>
    </source>
</evidence>
<dbReference type="InterPro" id="IPR036397">
    <property type="entry name" value="RNaseH_sf"/>
</dbReference>
<evidence type="ECO:0000256" key="2">
    <source>
        <dbReference type="ARBA" id="ARBA00004065"/>
    </source>
</evidence>
<evidence type="ECO:0000256" key="8">
    <source>
        <dbReference type="ARBA" id="ARBA00022801"/>
    </source>
</evidence>
<dbReference type="PROSITE" id="PS50879">
    <property type="entry name" value="RNASE_H_1"/>
    <property type="match status" value="1"/>
</dbReference>
<dbReference type="EC" id="3.1.26.4" evidence="10"/>
<dbReference type="Proteomes" id="UP000092809">
    <property type="component" value="Chromosome I"/>
</dbReference>
<dbReference type="SUPFAM" id="SSF53098">
    <property type="entry name" value="Ribonuclease H-like"/>
    <property type="match status" value="1"/>
</dbReference>
<name>A0A1C3L3Q9_9ENTR</name>
<dbReference type="NCBIfam" id="NF001236">
    <property type="entry name" value="PRK00203.1"/>
    <property type="match status" value="1"/>
</dbReference>
<gene>
    <name evidence="10 12" type="primary">rnhA</name>
    <name evidence="12" type="ORF">TRABTM_A_00420</name>
</gene>
<accession>A0A1C3L3Q9</accession>
<evidence type="ECO:0000256" key="7">
    <source>
        <dbReference type="ARBA" id="ARBA00022759"/>
    </source>
</evidence>
<comment type="catalytic activity">
    <reaction evidence="1 10">
        <text>Endonucleolytic cleavage to 5'-phosphomonoester.</text>
        <dbReference type="EC" id="3.1.26.4"/>
    </reaction>
</comment>
<comment type="caution">
    <text evidence="10">Lacks conserved residue(s) required for the propagation of feature annotation.</text>
</comment>
<dbReference type="GO" id="GO:0005737">
    <property type="term" value="C:cytoplasm"/>
    <property type="evidence" value="ECO:0007669"/>
    <property type="project" value="UniProtKB-SubCell"/>
</dbReference>